<dbReference type="EC" id="3.5.1.4" evidence="3"/>
<dbReference type="PIRSF" id="PIRSF001221">
    <property type="entry name" value="Amidase_fungi"/>
    <property type="match status" value="1"/>
</dbReference>
<dbReference type="AlphaFoldDB" id="A0AAW0GXJ8"/>
<evidence type="ECO:0000256" key="3">
    <source>
        <dbReference type="ARBA" id="ARBA00012922"/>
    </source>
</evidence>
<dbReference type="SUPFAM" id="SSF75304">
    <property type="entry name" value="Amidase signature (AS) enzymes"/>
    <property type="match status" value="1"/>
</dbReference>
<evidence type="ECO:0000259" key="7">
    <source>
        <dbReference type="Pfam" id="PF01425"/>
    </source>
</evidence>
<dbReference type="EMBL" id="JASBNA010000002">
    <property type="protein sequence ID" value="KAK7695022.1"/>
    <property type="molecule type" value="Genomic_DNA"/>
</dbReference>
<feature type="binding site" evidence="6">
    <location>
        <begin position="246"/>
        <end position="249"/>
    </location>
    <ligand>
        <name>substrate</name>
    </ligand>
</feature>
<dbReference type="PANTHER" id="PTHR46072">
    <property type="entry name" value="AMIDASE-RELATED-RELATED"/>
    <property type="match status" value="1"/>
</dbReference>
<accession>A0AAW0GXJ8</accession>
<dbReference type="InterPro" id="IPR020556">
    <property type="entry name" value="Amidase_CS"/>
</dbReference>
<sequence>MPDGTAPLSCNATLTDPSSLYMQKTVSDRKITDRQAILDRMPEWNLTEIIPNTVADVSNVPKLHLTPQESEIVQMDATGLAAAIRERRYTAVEVIRAFCHSATIAQSLTNCLTEVFFDEGLKRAAELDKFLEETGQVVGPLHGVPVSIKDHICVEGHDTAAGYASWAYKMIATKDAVAVEILRKAGAILYVKTANPQTLLSLETNNNIYGRTLNPFNRDLSPGGSSGGESALISLHGSPLGLGTDIGGSIRIPAAHCGLYGLKGSVCRMPHAGLMGSHDGMDAIIGALGPIATSARDLALFCRVMLEYQPWLVEPPLIEMPWKQEIVDGEGIPKKLTVAILWDDGVVKPHPPILDALKYTKDALLRAGHDVINWNPIDHELHWEILTKLYFLDGGEEYKEVLKDDPPVPQTQWILSQIPNGGKPFTVAEIFKINLEREAFRAKIAAYWNATVDSTNTGRPVDVVLSPVAPTLAPPHDTTCWWGYTSYWNLMDFPGAVFPVNRFYAQGYKPVDISEEIELPQQPRNMIDRAVMDQWEPLTYNNAPVSLQLIGRRLNEEKLLGMLQVVEKALCLGKD</sequence>
<comment type="catalytic activity">
    <reaction evidence="1">
        <text>a monocarboxylic acid amide + H2O = a monocarboxylate + NH4(+)</text>
        <dbReference type="Rhea" id="RHEA:12020"/>
        <dbReference type="ChEBI" id="CHEBI:15377"/>
        <dbReference type="ChEBI" id="CHEBI:28938"/>
        <dbReference type="ChEBI" id="CHEBI:35757"/>
        <dbReference type="ChEBI" id="CHEBI:83628"/>
        <dbReference type="EC" id="3.5.1.4"/>
    </reaction>
</comment>
<dbReference type="Proteomes" id="UP001385951">
    <property type="component" value="Unassembled WGS sequence"/>
</dbReference>
<feature type="binding site" evidence="6">
    <location>
        <position position="199"/>
    </location>
    <ligand>
        <name>substrate</name>
    </ligand>
</feature>
<dbReference type="InterPro" id="IPR023631">
    <property type="entry name" value="Amidase_dom"/>
</dbReference>
<feature type="domain" description="Amidase" evidence="7">
    <location>
        <begin position="93"/>
        <end position="560"/>
    </location>
</feature>
<organism evidence="8 9">
    <name type="scientific">Cerrena zonata</name>
    <dbReference type="NCBI Taxonomy" id="2478898"/>
    <lineage>
        <taxon>Eukaryota</taxon>
        <taxon>Fungi</taxon>
        <taxon>Dikarya</taxon>
        <taxon>Basidiomycota</taxon>
        <taxon>Agaricomycotina</taxon>
        <taxon>Agaricomycetes</taxon>
        <taxon>Polyporales</taxon>
        <taxon>Cerrenaceae</taxon>
        <taxon>Cerrena</taxon>
    </lineage>
</organism>
<comment type="similarity">
    <text evidence="2">Belongs to the amidase family.</text>
</comment>
<dbReference type="Gene3D" id="3.90.1300.10">
    <property type="entry name" value="Amidase signature (AS) domain"/>
    <property type="match status" value="1"/>
</dbReference>
<feature type="active site" description="Acyl-ester intermediate" evidence="5">
    <location>
        <position position="249"/>
    </location>
</feature>
<dbReference type="InterPro" id="IPR036928">
    <property type="entry name" value="AS_sf"/>
</dbReference>
<keyword evidence="9" id="KW-1185">Reference proteome</keyword>
<evidence type="ECO:0000256" key="6">
    <source>
        <dbReference type="PIRSR" id="PIRSR001221-2"/>
    </source>
</evidence>
<evidence type="ECO:0000313" key="8">
    <source>
        <dbReference type="EMBL" id="KAK7695022.1"/>
    </source>
</evidence>
<comment type="caution">
    <text evidence="8">The sequence shown here is derived from an EMBL/GenBank/DDBJ whole genome shotgun (WGS) entry which is preliminary data.</text>
</comment>
<dbReference type="GO" id="GO:0004040">
    <property type="term" value="F:amidase activity"/>
    <property type="evidence" value="ECO:0007669"/>
    <property type="project" value="UniProtKB-EC"/>
</dbReference>
<proteinExistence type="inferred from homology"/>
<reference evidence="8 9" key="1">
    <citation type="submission" date="2022-09" db="EMBL/GenBank/DDBJ databases">
        <authorList>
            <person name="Palmer J.M."/>
        </authorList>
    </citation>
    <scope>NUCLEOTIDE SEQUENCE [LARGE SCALE GENOMIC DNA]</scope>
    <source>
        <strain evidence="8 9">DSM 7382</strain>
    </source>
</reference>
<gene>
    <name evidence="8" type="ORF">QCA50_002210</name>
</gene>
<evidence type="ECO:0000313" key="9">
    <source>
        <dbReference type="Proteomes" id="UP001385951"/>
    </source>
</evidence>
<evidence type="ECO:0000256" key="5">
    <source>
        <dbReference type="PIRSR" id="PIRSR001221-1"/>
    </source>
</evidence>
<evidence type="ECO:0000256" key="4">
    <source>
        <dbReference type="ARBA" id="ARBA00022801"/>
    </source>
</evidence>
<dbReference type="Pfam" id="PF01425">
    <property type="entry name" value="Amidase"/>
    <property type="match status" value="1"/>
</dbReference>
<feature type="binding site" evidence="6">
    <location>
        <position position="225"/>
    </location>
    <ligand>
        <name>substrate</name>
    </ligand>
</feature>
<feature type="active site" description="Charge relay system" evidence="5">
    <location>
        <position position="149"/>
    </location>
</feature>
<evidence type="ECO:0000256" key="1">
    <source>
        <dbReference type="ARBA" id="ARBA00001311"/>
    </source>
</evidence>
<evidence type="ECO:0000256" key="2">
    <source>
        <dbReference type="ARBA" id="ARBA00009199"/>
    </source>
</evidence>
<keyword evidence="4" id="KW-0378">Hydrolase</keyword>
<name>A0AAW0GXJ8_9APHY</name>
<protein>
    <recommendedName>
        <fullName evidence="3">amidase</fullName>
        <ecNumber evidence="3">3.5.1.4</ecNumber>
    </recommendedName>
</protein>
<feature type="active site" description="Charge relay system" evidence="5">
    <location>
        <position position="225"/>
    </location>
</feature>
<dbReference type="PROSITE" id="PS00571">
    <property type="entry name" value="AMIDASES"/>
    <property type="match status" value="1"/>
</dbReference>